<dbReference type="Proteomes" id="UP000319949">
    <property type="component" value="Unassembled WGS sequence"/>
</dbReference>
<reference evidence="1 2" key="1">
    <citation type="submission" date="2019-06" db="EMBL/GenBank/DDBJ databases">
        <title>Genomic Encyclopedia of Type Strains, Phase IV (KMG-V): Genome sequencing to study the core and pangenomes of soil and plant-associated prokaryotes.</title>
        <authorList>
            <person name="Whitman W."/>
        </authorList>
    </citation>
    <scope>NUCLEOTIDE SEQUENCE [LARGE SCALE GENOMIC DNA]</scope>
    <source>
        <strain evidence="1 2">BR 510</strain>
    </source>
</reference>
<name>A0A560DKA0_9BRAD</name>
<keyword evidence="2" id="KW-1185">Reference proteome</keyword>
<organism evidence="1 2">
    <name type="scientific">Bradyrhizobium stylosanthis</name>
    <dbReference type="NCBI Taxonomy" id="1803665"/>
    <lineage>
        <taxon>Bacteria</taxon>
        <taxon>Pseudomonadati</taxon>
        <taxon>Pseudomonadota</taxon>
        <taxon>Alphaproteobacteria</taxon>
        <taxon>Hyphomicrobiales</taxon>
        <taxon>Nitrobacteraceae</taxon>
        <taxon>Bradyrhizobium</taxon>
    </lineage>
</organism>
<evidence type="ECO:0008006" key="3">
    <source>
        <dbReference type="Google" id="ProtNLM"/>
    </source>
</evidence>
<protein>
    <recommendedName>
        <fullName evidence="3">RiboL-PSP-HEPN domain-containing protein</fullName>
    </recommendedName>
</protein>
<accession>A0A560DKA0</accession>
<proteinExistence type="predicted"/>
<sequence>MTIEGVDITLPCAFAGAEGRFEDYIYLQMLQREWERPASEFEMFGHFADAERPSARAALVLLFWGYFETRIERLHRIAMRKLPQRILEDGLRRYNGIGSRLHGQYKIFFGTTYFDDLRARGFPAVAELLIDIHEGRNEFAHGKPQAINDATVQTLVENLKAEHESWIAVFNARVASQDGRCTS</sequence>
<gene>
    <name evidence="1" type="ORF">FBZ96_106585</name>
</gene>
<dbReference type="AlphaFoldDB" id="A0A560DKA0"/>
<evidence type="ECO:0000313" key="1">
    <source>
        <dbReference type="EMBL" id="TWA97526.1"/>
    </source>
</evidence>
<evidence type="ECO:0000313" key="2">
    <source>
        <dbReference type="Proteomes" id="UP000319949"/>
    </source>
</evidence>
<comment type="caution">
    <text evidence="1">The sequence shown here is derived from an EMBL/GenBank/DDBJ whole genome shotgun (WGS) entry which is preliminary data.</text>
</comment>
<dbReference type="EMBL" id="VITK01000006">
    <property type="protein sequence ID" value="TWA97526.1"/>
    <property type="molecule type" value="Genomic_DNA"/>
</dbReference>